<evidence type="ECO:0000259" key="3">
    <source>
        <dbReference type="PROSITE" id="PS01124"/>
    </source>
</evidence>
<evidence type="ECO:0000313" key="5">
    <source>
        <dbReference type="Proteomes" id="UP001500394"/>
    </source>
</evidence>
<dbReference type="Pfam" id="PF12833">
    <property type="entry name" value="HTH_18"/>
    <property type="match status" value="1"/>
</dbReference>
<dbReference type="InterPro" id="IPR018060">
    <property type="entry name" value="HTH_AraC"/>
</dbReference>
<keyword evidence="2" id="KW-0804">Transcription</keyword>
<comment type="caution">
    <text evidence="4">The sequence shown here is derived from an EMBL/GenBank/DDBJ whole genome shotgun (WGS) entry which is preliminary data.</text>
</comment>
<dbReference type="InterPro" id="IPR014710">
    <property type="entry name" value="RmlC-like_jellyroll"/>
</dbReference>
<keyword evidence="1" id="KW-0805">Transcription regulation</keyword>
<dbReference type="Proteomes" id="UP001500394">
    <property type="component" value="Unassembled WGS sequence"/>
</dbReference>
<keyword evidence="5" id="KW-1185">Reference proteome</keyword>
<dbReference type="RefSeq" id="WP_345063491.1">
    <property type="nucleotide sequence ID" value="NZ_BAABGR010000003.1"/>
</dbReference>
<dbReference type="InterPro" id="IPR009057">
    <property type="entry name" value="Homeodomain-like_sf"/>
</dbReference>
<evidence type="ECO:0000313" key="4">
    <source>
        <dbReference type="EMBL" id="GAA4510608.1"/>
    </source>
</evidence>
<sequence>MRADIKEILKELDSDGIDFYVNHMQLATVETAMHSHHKGQLLYAEGGIVHIFIQEKHWYLPARCFMWIPAEVPHSILTYSKKVELYNIYFRIMKEDSPFFSRPNIYFANDLLREMILYTKSWFGRIEKSDPAKYYFLRAIKENLPQIESTRLPILMQHPFPKDPKLLEIARFLNSNLESNFTIEEVAQRFGLSTRTLSRKFKENLGMNYVRFVRSLRITKAFELISERQHNMYEITLMVGYSSLSAFSNIFFKVAGIRPTEYAKLLDKKNS</sequence>
<dbReference type="EMBL" id="BAABGR010000003">
    <property type="protein sequence ID" value="GAA4510608.1"/>
    <property type="molecule type" value="Genomic_DNA"/>
</dbReference>
<dbReference type="Gene3D" id="2.60.120.10">
    <property type="entry name" value="Jelly Rolls"/>
    <property type="match status" value="1"/>
</dbReference>
<dbReference type="SUPFAM" id="SSF46689">
    <property type="entry name" value="Homeodomain-like"/>
    <property type="match status" value="2"/>
</dbReference>
<gene>
    <name evidence="4" type="ORF">GCM10023173_02220</name>
</gene>
<dbReference type="InterPro" id="IPR011051">
    <property type="entry name" value="RmlC_Cupin_sf"/>
</dbReference>
<reference evidence="5" key="1">
    <citation type="journal article" date="2019" name="Int. J. Syst. Evol. Microbiol.">
        <title>The Global Catalogue of Microorganisms (GCM) 10K type strain sequencing project: providing services to taxonomists for standard genome sequencing and annotation.</title>
        <authorList>
            <consortium name="The Broad Institute Genomics Platform"/>
            <consortium name="The Broad Institute Genome Sequencing Center for Infectious Disease"/>
            <person name="Wu L."/>
            <person name="Ma J."/>
        </authorList>
    </citation>
    <scope>NUCLEOTIDE SEQUENCE [LARGE SCALE GENOMIC DNA]</scope>
    <source>
        <strain evidence="5">JCM 17858</strain>
    </source>
</reference>
<dbReference type="PANTHER" id="PTHR11019:SF199">
    <property type="entry name" value="HTH-TYPE TRANSCRIPTIONAL REGULATOR NIMR"/>
    <property type="match status" value="1"/>
</dbReference>
<name>A0ABP8QUX5_9SPHI</name>
<dbReference type="PANTHER" id="PTHR11019">
    <property type="entry name" value="HTH-TYPE TRANSCRIPTIONAL REGULATOR NIMR"/>
    <property type="match status" value="1"/>
</dbReference>
<proteinExistence type="predicted"/>
<dbReference type="SUPFAM" id="SSF51182">
    <property type="entry name" value="RmlC-like cupins"/>
    <property type="match status" value="1"/>
</dbReference>
<evidence type="ECO:0000256" key="1">
    <source>
        <dbReference type="ARBA" id="ARBA00023015"/>
    </source>
</evidence>
<dbReference type="Gene3D" id="1.10.10.60">
    <property type="entry name" value="Homeodomain-like"/>
    <property type="match status" value="1"/>
</dbReference>
<dbReference type="SMART" id="SM00342">
    <property type="entry name" value="HTH_ARAC"/>
    <property type="match status" value="1"/>
</dbReference>
<evidence type="ECO:0000256" key="2">
    <source>
        <dbReference type="ARBA" id="ARBA00023163"/>
    </source>
</evidence>
<protein>
    <submittedName>
        <fullName evidence="4">Helix-turn-helix transcriptional regulator</fullName>
    </submittedName>
</protein>
<accession>A0ABP8QUX5</accession>
<organism evidence="4 5">
    <name type="scientific">Sphingobacterium thermophilum</name>
    <dbReference type="NCBI Taxonomy" id="768534"/>
    <lineage>
        <taxon>Bacteria</taxon>
        <taxon>Pseudomonadati</taxon>
        <taxon>Bacteroidota</taxon>
        <taxon>Sphingobacteriia</taxon>
        <taxon>Sphingobacteriales</taxon>
        <taxon>Sphingobacteriaceae</taxon>
        <taxon>Sphingobacterium</taxon>
    </lineage>
</organism>
<feature type="domain" description="HTH araC/xylS-type" evidence="3">
    <location>
        <begin position="167"/>
        <end position="265"/>
    </location>
</feature>
<dbReference type="PROSITE" id="PS01124">
    <property type="entry name" value="HTH_ARAC_FAMILY_2"/>
    <property type="match status" value="1"/>
</dbReference>